<feature type="domain" description="DUF4283" evidence="1">
    <location>
        <begin position="36"/>
        <end position="109"/>
    </location>
</feature>
<dbReference type="Pfam" id="PF14111">
    <property type="entry name" value="DUF4283"/>
    <property type="match status" value="1"/>
</dbReference>
<gene>
    <name evidence="2" type="ORF">ILEXP_LOCUS40529</name>
</gene>
<dbReference type="InterPro" id="IPR025558">
    <property type="entry name" value="DUF4283"/>
</dbReference>
<evidence type="ECO:0000313" key="3">
    <source>
        <dbReference type="Proteomes" id="UP001642360"/>
    </source>
</evidence>
<comment type="caution">
    <text evidence="2">The sequence shown here is derived from an EMBL/GenBank/DDBJ whole genome shotgun (WGS) entry which is preliminary data.</text>
</comment>
<organism evidence="2 3">
    <name type="scientific">Ilex paraguariensis</name>
    <name type="common">yerba mate</name>
    <dbReference type="NCBI Taxonomy" id="185542"/>
    <lineage>
        <taxon>Eukaryota</taxon>
        <taxon>Viridiplantae</taxon>
        <taxon>Streptophyta</taxon>
        <taxon>Embryophyta</taxon>
        <taxon>Tracheophyta</taxon>
        <taxon>Spermatophyta</taxon>
        <taxon>Magnoliopsida</taxon>
        <taxon>eudicotyledons</taxon>
        <taxon>Gunneridae</taxon>
        <taxon>Pentapetalae</taxon>
        <taxon>asterids</taxon>
        <taxon>campanulids</taxon>
        <taxon>Aquifoliales</taxon>
        <taxon>Aquifoliaceae</taxon>
        <taxon>Ilex</taxon>
    </lineage>
</organism>
<name>A0ABC8TT34_9AQUA</name>
<evidence type="ECO:0000259" key="1">
    <source>
        <dbReference type="Pfam" id="PF14111"/>
    </source>
</evidence>
<protein>
    <recommendedName>
        <fullName evidence="1">DUF4283 domain-containing protein</fullName>
    </recommendedName>
</protein>
<accession>A0ABC8TT34</accession>
<evidence type="ECO:0000313" key="2">
    <source>
        <dbReference type="EMBL" id="CAK9171001.1"/>
    </source>
</evidence>
<keyword evidence="3" id="KW-1185">Reference proteome</keyword>
<dbReference type="PANTHER" id="PTHR31286:SF167">
    <property type="entry name" value="OS09G0268800 PROTEIN"/>
    <property type="match status" value="1"/>
</dbReference>
<dbReference type="AlphaFoldDB" id="A0ABC8TT34"/>
<reference evidence="2 3" key="1">
    <citation type="submission" date="2024-02" db="EMBL/GenBank/DDBJ databases">
        <authorList>
            <person name="Vignale AGUSTIN F."/>
            <person name="Sosa J E."/>
            <person name="Modenutti C."/>
        </authorList>
    </citation>
    <scope>NUCLEOTIDE SEQUENCE [LARGE SCALE GENOMIC DNA]</scope>
</reference>
<proteinExistence type="predicted"/>
<dbReference type="EMBL" id="CAUOFW020005625">
    <property type="protein sequence ID" value="CAK9171001.1"/>
    <property type="molecule type" value="Genomic_DNA"/>
</dbReference>
<sequence length="149" mass="16987">MDEEMQQLWSNFTLGEEESLGVHLLDQGDGELGEKGKLCIFGKVLSDKLYNKVAFKSMMKKVWNNIKVEFIEVGDNLFLIQFSNMLDKNRVLEGMPWSFDNHLVLLKDFDGSVQKVRPWGKRMFVKAGLFSSSNERTNAIWSMVEGSGG</sequence>
<dbReference type="Proteomes" id="UP001642360">
    <property type="component" value="Unassembled WGS sequence"/>
</dbReference>
<dbReference type="PANTHER" id="PTHR31286">
    <property type="entry name" value="GLYCINE-RICH CELL WALL STRUCTURAL PROTEIN 1.8-LIKE"/>
    <property type="match status" value="1"/>
</dbReference>
<dbReference type="InterPro" id="IPR040256">
    <property type="entry name" value="At4g02000-like"/>
</dbReference>